<comment type="subcellular location">
    <subcellularLocation>
        <location evidence="1">Membrane</location>
        <topology evidence="1">Multi-pass membrane protein</topology>
    </subcellularLocation>
</comment>
<keyword evidence="3 5" id="KW-1133">Transmembrane helix</keyword>
<protein>
    <recommendedName>
        <fullName evidence="6">O-antigen ligase-related domain-containing protein</fullName>
    </recommendedName>
</protein>
<feature type="transmembrane region" description="Helical" evidence="5">
    <location>
        <begin position="198"/>
        <end position="215"/>
    </location>
</feature>
<feature type="transmembrane region" description="Helical" evidence="5">
    <location>
        <begin position="124"/>
        <end position="146"/>
    </location>
</feature>
<keyword evidence="8" id="KW-1185">Reference proteome</keyword>
<dbReference type="InterPro" id="IPR051533">
    <property type="entry name" value="WaaL-like"/>
</dbReference>
<feature type="transmembrane region" description="Helical" evidence="5">
    <location>
        <begin position="241"/>
        <end position="260"/>
    </location>
</feature>
<feature type="domain" description="O-antigen ligase-related" evidence="6">
    <location>
        <begin position="206"/>
        <end position="358"/>
    </location>
</feature>
<comment type="caution">
    <text evidence="7">The sequence shown here is derived from an EMBL/GenBank/DDBJ whole genome shotgun (WGS) entry which is preliminary data.</text>
</comment>
<feature type="transmembrane region" description="Helical" evidence="5">
    <location>
        <begin position="342"/>
        <end position="362"/>
    </location>
</feature>
<sequence>MEAHPNPVTQWYRRGYLSQYLLLIACVAGIVGLLCTARALVALAPVAAVVAALLNPQLRRAAAQWLRNGAAQRAAALYLLIPLTWWYTADWPVWRHEVYRQLPLIGVPLAFALAVPLSGRQRFGLGAGFVGSTALLGLATLGRYLADPAWAQELIGTGQNVPSVTGIFHIYFGVMLALSAFWAVSLSQEPRAGRLGRGLLLGAAAAATISLHVLVYRTGLLAFYTALFVSGVLLLFRRPVLALGLLVVGLGLAVTAYVSLPSVQKRVGATLYDLQEYNAGRDINQLSIGRRLAALQNAQVLITEHPWLGVAPADVRQAMDEQFAWQTYGLAQQNRVMVHNQYVHYLVGAGAVGLLVWLWVLITPLVQPGLRQNPYVRHYLLIFAAAALADSLLEMQIGFNLFVFLYGFLVVAAERRRQTTGVTR</sequence>
<evidence type="ECO:0000313" key="8">
    <source>
        <dbReference type="Proteomes" id="UP000248553"/>
    </source>
</evidence>
<feature type="transmembrane region" description="Helical" evidence="5">
    <location>
        <begin position="397"/>
        <end position="414"/>
    </location>
</feature>
<name>A0A328BNZ1_9BACT</name>
<evidence type="ECO:0000256" key="5">
    <source>
        <dbReference type="SAM" id="Phobius"/>
    </source>
</evidence>
<dbReference type="RefSeq" id="WP_111478172.1">
    <property type="nucleotide sequence ID" value="NZ_QHKM01000003.1"/>
</dbReference>
<dbReference type="PANTHER" id="PTHR37422:SF13">
    <property type="entry name" value="LIPOPOLYSACCHARIDE BIOSYNTHESIS PROTEIN PA4999-RELATED"/>
    <property type="match status" value="1"/>
</dbReference>
<feature type="transmembrane region" description="Helical" evidence="5">
    <location>
        <begin position="166"/>
        <end position="186"/>
    </location>
</feature>
<gene>
    <name evidence="7" type="ORF">DLM85_11005</name>
</gene>
<feature type="transmembrane region" description="Helical" evidence="5">
    <location>
        <begin position="98"/>
        <end position="117"/>
    </location>
</feature>
<dbReference type="EMBL" id="QHKM01000003">
    <property type="protein sequence ID" value="RAK66738.1"/>
    <property type="molecule type" value="Genomic_DNA"/>
</dbReference>
<accession>A0A328BNZ1</accession>
<keyword evidence="2 5" id="KW-0812">Transmembrane</keyword>
<evidence type="ECO:0000256" key="4">
    <source>
        <dbReference type="ARBA" id="ARBA00023136"/>
    </source>
</evidence>
<keyword evidence="4 5" id="KW-0472">Membrane</keyword>
<organism evidence="7 8">
    <name type="scientific">Hymenobacter edaphi</name>
    <dbReference type="NCBI Taxonomy" id="2211146"/>
    <lineage>
        <taxon>Bacteria</taxon>
        <taxon>Pseudomonadati</taxon>
        <taxon>Bacteroidota</taxon>
        <taxon>Cytophagia</taxon>
        <taxon>Cytophagales</taxon>
        <taxon>Hymenobacteraceae</taxon>
        <taxon>Hymenobacter</taxon>
    </lineage>
</organism>
<evidence type="ECO:0000256" key="3">
    <source>
        <dbReference type="ARBA" id="ARBA00022989"/>
    </source>
</evidence>
<dbReference type="OrthoDB" id="747420at2"/>
<evidence type="ECO:0000259" key="6">
    <source>
        <dbReference type="Pfam" id="PF04932"/>
    </source>
</evidence>
<reference evidence="8" key="1">
    <citation type="submission" date="2018-05" db="EMBL/GenBank/DDBJ databases">
        <authorList>
            <person name="Nie L."/>
        </authorList>
    </citation>
    <scope>NUCLEOTIDE SEQUENCE [LARGE SCALE GENOMIC DNA]</scope>
    <source>
        <strain evidence="8">NL</strain>
    </source>
</reference>
<dbReference type="Proteomes" id="UP000248553">
    <property type="component" value="Unassembled WGS sequence"/>
</dbReference>
<feature type="transmembrane region" description="Helical" evidence="5">
    <location>
        <begin position="65"/>
        <end position="86"/>
    </location>
</feature>
<dbReference type="AlphaFoldDB" id="A0A328BNZ1"/>
<dbReference type="InterPro" id="IPR007016">
    <property type="entry name" value="O-antigen_ligase-rel_domated"/>
</dbReference>
<proteinExistence type="predicted"/>
<evidence type="ECO:0000256" key="2">
    <source>
        <dbReference type="ARBA" id="ARBA00022692"/>
    </source>
</evidence>
<feature type="transmembrane region" description="Helical" evidence="5">
    <location>
        <begin position="20"/>
        <end position="53"/>
    </location>
</feature>
<dbReference type="GO" id="GO:0016020">
    <property type="term" value="C:membrane"/>
    <property type="evidence" value="ECO:0007669"/>
    <property type="project" value="UniProtKB-SubCell"/>
</dbReference>
<dbReference type="PANTHER" id="PTHR37422">
    <property type="entry name" value="TEICHURONIC ACID BIOSYNTHESIS PROTEIN TUAE"/>
    <property type="match status" value="1"/>
</dbReference>
<evidence type="ECO:0000313" key="7">
    <source>
        <dbReference type="EMBL" id="RAK66738.1"/>
    </source>
</evidence>
<dbReference type="Pfam" id="PF04932">
    <property type="entry name" value="Wzy_C"/>
    <property type="match status" value="1"/>
</dbReference>
<evidence type="ECO:0000256" key="1">
    <source>
        <dbReference type="ARBA" id="ARBA00004141"/>
    </source>
</evidence>